<keyword evidence="2" id="KW-0472">Membrane</keyword>
<evidence type="ECO:0000256" key="2">
    <source>
        <dbReference type="SAM" id="Phobius"/>
    </source>
</evidence>
<dbReference type="PRINTS" id="PR00679">
    <property type="entry name" value="PROHIBITIN"/>
</dbReference>
<keyword evidence="2" id="KW-1133">Transmembrane helix</keyword>
<name>A0ABM6U667_FUSVA</name>
<dbReference type="EMBL" id="CP028103">
    <property type="protein sequence ID" value="AVQ31826.1"/>
    <property type="molecule type" value="Genomic_DNA"/>
</dbReference>
<sequence length="263" mass="30250">MKKQIIFGSLGFVAIILFFLIFTSFYTVRTGEIAIISSWGKITRIDREGLNFKIPIVQTKEMMITRDKIYSFDNMSVSTKDMQSIILDLTVQSSVSDPENLYRSFRGLHETSFIIPRTKEVVQASISKYTIEEFVSKRQELSKMIYEDLKDDFQAYGLSVANVSITNHDFSAEYERAIEAKKVAEQEVERTRFEQEKFRVEAENQVLLAEYKLKEKELQAKANQVEAESLSPMLLKKLTIEKWDGKLPQVSGGDNSPIIKLND</sequence>
<dbReference type="PANTHER" id="PTHR42911">
    <property type="entry name" value="MODULATOR OF FTSH PROTEASE HFLC"/>
    <property type="match status" value="1"/>
</dbReference>
<dbReference type="InterPro" id="IPR001107">
    <property type="entry name" value="Band_7"/>
</dbReference>
<dbReference type="InterPro" id="IPR000163">
    <property type="entry name" value="Prohibitin"/>
</dbReference>
<feature type="coiled-coil region" evidence="1">
    <location>
        <begin position="167"/>
        <end position="228"/>
    </location>
</feature>
<evidence type="ECO:0000313" key="5">
    <source>
        <dbReference type="Proteomes" id="UP000241238"/>
    </source>
</evidence>
<dbReference type="Proteomes" id="UP000241238">
    <property type="component" value="Chromosome"/>
</dbReference>
<dbReference type="CDD" id="cd03401">
    <property type="entry name" value="SPFH_prohibitin"/>
    <property type="match status" value="1"/>
</dbReference>
<accession>A0ABM6U667</accession>
<organism evidence="4 5">
    <name type="scientific">Fusobacterium varium ATCC 27725</name>
    <dbReference type="NCBI Taxonomy" id="469618"/>
    <lineage>
        <taxon>Bacteria</taxon>
        <taxon>Fusobacteriati</taxon>
        <taxon>Fusobacteriota</taxon>
        <taxon>Fusobacteriia</taxon>
        <taxon>Fusobacteriales</taxon>
        <taxon>Fusobacteriaceae</taxon>
        <taxon>Fusobacterium</taxon>
    </lineage>
</organism>
<dbReference type="Gene3D" id="3.30.479.30">
    <property type="entry name" value="Band 7 domain"/>
    <property type="match status" value="1"/>
</dbReference>
<reference evidence="5" key="1">
    <citation type="journal article" date="2018" name="MSphere">
        <title>Fusobacterium Genomics Using MinION and Illumina Sequencing Enables Genome Completion and Correction.</title>
        <authorList>
            <person name="Todd S.M."/>
            <person name="Settlage R.E."/>
            <person name="Lahmers K.K."/>
            <person name="Slade D.J."/>
        </authorList>
    </citation>
    <scope>NUCLEOTIDE SEQUENCE [LARGE SCALE GENOMIC DNA]</scope>
    <source>
        <strain evidence="5">ATCC 27725</strain>
    </source>
</reference>
<dbReference type="PANTHER" id="PTHR42911:SF2">
    <property type="entry name" value="PROHIBITIN FAMILY PROTEIN"/>
    <property type="match status" value="1"/>
</dbReference>
<dbReference type="InterPro" id="IPR036013">
    <property type="entry name" value="Band_7/SPFH_dom_sf"/>
</dbReference>
<feature type="transmembrane region" description="Helical" evidence="2">
    <location>
        <begin position="7"/>
        <end position="28"/>
    </location>
</feature>
<keyword evidence="2" id="KW-0812">Transmembrane</keyword>
<keyword evidence="1" id="KW-0175">Coiled coil</keyword>
<dbReference type="SUPFAM" id="SSF117892">
    <property type="entry name" value="Band 7/SPFH domain"/>
    <property type="match status" value="1"/>
</dbReference>
<protein>
    <submittedName>
        <fullName evidence="4">Prohibitin family protein</fullName>
    </submittedName>
</protein>
<proteinExistence type="predicted"/>
<dbReference type="SMART" id="SM00244">
    <property type="entry name" value="PHB"/>
    <property type="match status" value="1"/>
</dbReference>
<feature type="domain" description="Band 7" evidence="3">
    <location>
        <begin position="23"/>
        <end position="182"/>
    </location>
</feature>
<gene>
    <name evidence="4" type="ORF">C4N18_11595</name>
</gene>
<evidence type="ECO:0000259" key="3">
    <source>
        <dbReference type="SMART" id="SM00244"/>
    </source>
</evidence>
<dbReference type="RefSeq" id="WP_005948182.1">
    <property type="nucleotide sequence ID" value="NZ_CP028103.1"/>
</dbReference>
<dbReference type="GeneID" id="77468638"/>
<keyword evidence="5" id="KW-1185">Reference proteome</keyword>
<evidence type="ECO:0000256" key="1">
    <source>
        <dbReference type="SAM" id="Coils"/>
    </source>
</evidence>
<evidence type="ECO:0000313" key="4">
    <source>
        <dbReference type="EMBL" id="AVQ31826.1"/>
    </source>
</evidence>
<dbReference type="Pfam" id="PF01145">
    <property type="entry name" value="Band_7"/>
    <property type="match status" value="1"/>
</dbReference>